<dbReference type="Pfam" id="PF13860">
    <property type="entry name" value="FlgD_ig"/>
    <property type="match status" value="1"/>
</dbReference>
<protein>
    <submittedName>
        <fullName evidence="3">T9SS type A sorting domain-containing protein</fullName>
    </submittedName>
</protein>
<proteinExistence type="predicted"/>
<name>A0A7C4CB95_UNCW3</name>
<dbReference type="InterPro" id="IPR013783">
    <property type="entry name" value="Ig-like_fold"/>
</dbReference>
<dbReference type="Gene3D" id="2.60.40.4070">
    <property type="match status" value="1"/>
</dbReference>
<evidence type="ECO:0000256" key="1">
    <source>
        <dbReference type="SAM" id="SignalP"/>
    </source>
</evidence>
<dbReference type="EMBL" id="DSUT01000115">
    <property type="protein sequence ID" value="HGK28406.1"/>
    <property type="molecule type" value="Genomic_DNA"/>
</dbReference>
<evidence type="ECO:0000259" key="2">
    <source>
        <dbReference type="Pfam" id="PF13860"/>
    </source>
</evidence>
<accession>A0A7C4CB95</accession>
<dbReference type="Pfam" id="PF24681">
    <property type="entry name" value="Kelch_KLHDC2_KLHL20_DRC7"/>
    <property type="match status" value="1"/>
</dbReference>
<feature type="domain" description="FlgD/Vpr Ig-like" evidence="2">
    <location>
        <begin position="793"/>
        <end position="852"/>
    </location>
</feature>
<dbReference type="NCBIfam" id="TIGR04183">
    <property type="entry name" value="Por_Secre_tail"/>
    <property type="match status" value="1"/>
</dbReference>
<sequence length="866" mass="92570">MKTNVMLLALTLVIGMTVAAEPVATSDVGARPVRLYYGLVGSNDYVEGTTGPDQVTDAWAQHSTMPSAMMDNAAASNANHTYVVTGYNTGNPRFLYRHATGSTTWETMAQPPQEISNGGCAIIGDTLYYCSGYSYGSGSTVDTLWKYSITGNNWTSAPGPFTGTTYNWQPTIVACAGKLYYISGCNQPGATSPSNQTWCYTPGSGWSQKANMNQGAVFMAGWAYRDTIWVAGGNVNNTEVARTEFYDPVADVWTVNTSIFPNLPYAVWGCAGGIVTNANTAFVAGGVRAGGLIDSVAYFDYTTRTWSVVEPMPTRVYRSAGAGSADGKAIVYGGSTGGFTPTNICQFEQLSTGNANDVGVLQILIPGSVVTPGNYTPRAQIKNFGTAPQSNIPVYAWIDSAGTRVYNQNATYAGPLAPGAVANVDLPTQWRAVGGTYNVTMFTNLSGDQNQANDTLRSTTQVMQYTVDWYQSDTIQPDRVSRTACVAHQGKVHVIGGNCFTHTSHPYDQVYDTTANTWSQGLAHPGGGVHNHDAKRINDVIWVGGGSNQSAYYDNLTKLDLGANTWTVATAMPQAQLLYYELGVYPDSGWLYCFGGAPAGGTPIANAYKYNPGTNTWTAIANMPGPRRNPMAATVGDTIYVIGGMSGSDYNSTTGSVWKYSVLGNTWTVAPAAESLPDALGWGKAVTYDDGTFGQRIYVVGGYRRGTIVNACWRYDVASRTWSADRNLLLTNRSHGMDIDGNYIWVAGGFNTVILPNVLKGIIYRTGVDEGGNTIGWQPVASGPTFVRGSGRVTFSVPQAGRVNLSVYNTSGQLVRTLVDGVMPAGSQTATWDRTDLRGSKVASGTYFYRLSVDGRTVSAKAIVLD</sequence>
<dbReference type="InterPro" id="IPR025965">
    <property type="entry name" value="FlgD/Vpr_Ig-like"/>
</dbReference>
<gene>
    <name evidence="3" type="ORF">ENS41_05565</name>
</gene>
<dbReference type="SMART" id="SM00612">
    <property type="entry name" value="Kelch"/>
    <property type="match status" value="5"/>
</dbReference>
<evidence type="ECO:0000313" key="3">
    <source>
        <dbReference type="EMBL" id="HGK28406.1"/>
    </source>
</evidence>
<dbReference type="InterPro" id="IPR026444">
    <property type="entry name" value="Secre_tail"/>
</dbReference>
<comment type="caution">
    <text evidence="3">The sequence shown here is derived from an EMBL/GenBank/DDBJ whole genome shotgun (WGS) entry which is preliminary data.</text>
</comment>
<reference evidence="3" key="1">
    <citation type="journal article" date="2020" name="mSystems">
        <title>Genome- and Community-Level Interaction Insights into Carbon Utilization and Element Cycling Functions of Hydrothermarchaeota in Hydrothermal Sediment.</title>
        <authorList>
            <person name="Zhou Z."/>
            <person name="Liu Y."/>
            <person name="Xu W."/>
            <person name="Pan J."/>
            <person name="Luo Z.H."/>
            <person name="Li M."/>
        </authorList>
    </citation>
    <scope>NUCLEOTIDE SEQUENCE [LARGE SCALE GENOMIC DNA]</scope>
    <source>
        <strain evidence="3">SpSt-488</strain>
    </source>
</reference>
<keyword evidence="1" id="KW-0732">Signal</keyword>
<dbReference type="AlphaFoldDB" id="A0A7C4CB95"/>
<dbReference type="Gene3D" id="2.120.10.80">
    <property type="entry name" value="Kelch-type beta propeller"/>
    <property type="match status" value="3"/>
</dbReference>
<dbReference type="InterPro" id="IPR015915">
    <property type="entry name" value="Kelch-typ_b-propeller"/>
</dbReference>
<feature type="chain" id="PRO_5028019890" evidence="1">
    <location>
        <begin position="20"/>
        <end position="866"/>
    </location>
</feature>
<dbReference type="SUPFAM" id="SSF117281">
    <property type="entry name" value="Kelch motif"/>
    <property type="match status" value="2"/>
</dbReference>
<feature type="signal peptide" evidence="1">
    <location>
        <begin position="1"/>
        <end position="19"/>
    </location>
</feature>
<dbReference type="Gene3D" id="2.60.40.10">
    <property type="entry name" value="Immunoglobulins"/>
    <property type="match status" value="1"/>
</dbReference>
<dbReference type="PANTHER" id="PTHR45632">
    <property type="entry name" value="LD33804P"/>
    <property type="match status" value="1"/>
</dbReference>
<organism evidence="3">
    <name type="scientific">candidate division WOR-3 bacterium</name>
    <dbReference type="NCBI Taxonomy" id="2052148"/>
    <lineage>
        <taxon>Bacteria</taxon>
        <taxon>Bacteria division WOR-3</taxon>
    </lineage>
</organism>
<dbReference type="InterPro" id="IPR006652">
    <property type="entry name" value="Kelch_1"/>
</dbReference>